<comment type="caution">
    <text evidence="1">The sequence shown here is derived from an EMBL/GenBank/DDBJ whole genome shotgun (WGS) entry which is preliminary data.</text>
</comment>
<organism evidence="1 2">
    <name type="scientific">Candidatus Buchananbacteria bacterium RBG_13_39_9</name>
    <dbReference type="NCBI Taxonomy" id="1797531"/>
    <lineage>
        <taxon>Bacteria</taxon>
        <taxon>Candidatus Buchananiibacteriota</taxon>
    </lineage>
</organism>
<sequence length="90" mass="10432">MAKEIKIIVITTIKIDEKNYGICDPSCLHLGLKGRSYTLGGPKYPAKQNFCFLFKVALYSYDNENEPMTRPVRCEACLHWREEIFKGEEK</sequence>
<reference evidence="1 2" key="1">
    <citation type="journal article" date="2016" name="Nat. Commun.">
        <title>Thousands of microbial genomes shed light on interconnected biogeochemical processes in an aquifer system.</title>
        <authorList>
            <person name="Anantharaman K."/>
            <person name="Brown C.T."/>
            <person name="Hug L.A."/>
            <person name="Sharon I."/>
            <person name="Castelle C.J."/>
            <person name="Probst A.J."/>
            <person name="Thomas B.C."/>
            <person name="Singh A."/>
            <person name="Wilkins M.J."/>
            <person name="Karaoz U."/>
            <person name="Brodie E.L."/>
            <person name="Williams K.H."/>
            <person name="Hubbard S.S."/>
            <person name="Banfield J.F."/>
        </authorList>
    </citation>
    <scope>NUCLEOTIDE SEQUENCE [LARGE SCALE GENOMIC DNA]</scope>
</reference>
<evidence type="ECO:0000313" key="1">
    <source>
        <dbReference type="EMBL" id="OGY41296.1"/>
    </source>
</evidence>
<dbReference type="Proteomes" id="UP000176260">
    <property type="component" value="Unassembled WGS sequence"/>
</dbReference>
<gene>
    <name evidence="1" type="ORF">A2Y67_00635</name>
</gene>
<accession>A0A1G1XNU8</accession>
<dbReference type="EMBL" id="MHIA01000031">
    <property type="protein sequence ID" value="OGY41296.1"/>
    <property type="molecule type" value="Genomic_DNA"/>
</dbReference>
<evidence type="ECO:0000313" key="2">
    <source>
        <dbReference type="Proteomes" id="UP000176260"/>
    </source>
</evidence>
<name>A0A1G1XNU8_9BACT</name>
<protein>
    <submittedName>
        <fullName evidence="1">Uncharacterized protein</fullName>
    </submittedName>
</protein>
<proteinExistence type="predicted"/>
<dbReference type="AlphaFoldDB" id="A0A1G1XNU8"/>